<dbReference type="RefSeq" id="XP_025361340.1">
    <property type="nucleotide sequence ID" value="XM_025508649.1"/>
</dbReference>
<dbReference type="Proteomes" id="UP000245884">
    <property type="component" value="Unassembled WGS sequence"/>
</dbReference>
<evidence type="ECO:0000313" key="4">
    <source>
        <dbReference type="Proteomes" id="UP000245884"/>
    </source>
</evidence>
<dbReference type="InterPro" id="IPR036866">
    <property type="entry name" value="RibonucZ/Hydroxyglut_hydro"/>
</dbReference>
<dbReference type="GeneID" id="37030472"/>
<feature type="compositionally biased region" description="Low complexity" evidence="1">
    <location>
        <begin position="97"/>
        <end position="109"/>
    </location>
</feature>
<protein>
    <submittedName>
        <fullName evidence="3">Metallo-hydrolase/oxidoreductase</fullName>
    </submittedName>
</protein>
<dbReference type="PANTHER" id="PTHR15032:SF35">
    <property type="entry name" value="METALLO-BETA-LACTAMASE DOMAIN-CONTAINING PROTEIN"/>
    <property type="match status" value="1"/>
</dbReference>
<dbReference type="GO" id="GO:0070290">
    <property type="term" value="F:N-acylphosphatidylethanolamine-specific phospholipase D activity"/>
    <property type="evidence" value="ECO:0007669"/>
    <property type="project" value="InterPro"/>
</dbReference>
<dbReference type="Pfam" id="PF12706">
    <property type="entry name" value="Lactamase_B_2"/>
    <property type="match status" value="1"/>
</dbReference>
<keyword evidence="3" id="KW-0378">Hydrolase</keyword>
<feature type="domain" description="Metallo-beta-lactamase" evidence="2">
    <location>
        <begin position="160"/>
        <end position="379"/>
    </location>
</feature>
<proteinExistence type="predicted"/>
<dbReference type="GO" id="GO:0008270">
    <property type="term" value="F:zinc ion binding"/>
    <property type="evidence" value="ECO:0007669"/>
    <property type="project" value="InterPro"/>
</dbReference>
<dbReference type="GO" id="GO:0070292">
    <property type="term" value="P:N-acylphosphatidylethanolamine metabolic process"/>
    <property type="evidence" value="ECO:0007669"/>
    <property type="project" value="TreeGrafter"/>
</dbReference>
<keyword evidence="4" id="KW-1185">Reference proteome</keyword>
<feature type="compositionally biased region" description="Basic residues" evidence="1">
    <location>
        <begin position="84"/>
        <end position="96"/>
    </location>
</feature>
<dbReference type="GO" id="GO:0005737">
    <property type="term" value="C:cytoplasm"/>
    <property type="evidence" value="ECO:0007669"/>
    <property type="project" value="TreeGrafter"/>
</dbReference>
<dbReference type="Gene3D" id="3.60.15.10">
    <property type="entry name" value="Ribonuclease Z/Hydroxyacylglutathione hydrolase-like"/>
    <property type="match status" value="1"/>
</dbReference>
<reference evidence="3 4" key="1">
    <citation type="journal article" date="2018" name="Mol. Biol. Evol.">
        <title>Broad Genomic Sampling Reveals a Smut Pathogenic Ancestry of the Fungal Clade Ustilaginomycotina.</title>
        <authorList>
            <person name="Kijpornyongpan T."/>
            <person name="Mondo S.J."/>
            <person name="Barry K."/>
            <person name="Sandor L."/>
            <person name="Lee J."/>
            <person name="Lipzen A."/>
            <person name="Pangilinan J."/>
            <person name="LaButti K."/>
            <person name="Hainaut M."/>
            <person name="Henrissat B."/>
            <person name="Grigoriev I.V."/>
            <person name="Spatafora J.W."/>
            <person name="Aime M.C."/>
        </authorList>
    </citation>
    <scope>NUCLEOTIDE SEQUENCE [LARGE SCALE GENOMIC DNA]</scope>
    <source>
        <strain evidence="3 4">MCA 5214</strain>
    </source>
</reference>
<feature type="region of interest" description="Disordered" evidence="1">
    <location>
        <begin position="77"/>
        <end position="134"/>
    </location>
</feature>
<dbReference type="PIRSF" id="PIRSF038896">
    <property type="entry name" value="NAPE-PLD"/>
    <property type="match status" value="1"/>
</dbReference>
<evidence type="ECO:0000259" key="2">
    <source>
        <dbReference type="Pfam" id="PF12706"/>
    </source>
</evidence>
<dbReference type="PANTHER" id="PTHR15032">
    <property type="entry name" value="N-ACYL-PHOSPHATIDYLETHANOLAMINE-HYDROLYZING PHOSPHOLIPASE D"/>
    <property type="match status" value="1"/>
</dbReference>
<dbReference type="OrthoDB" id="332863at2759"/>
<sequence length="420" mass="46986">MAVTQQSLSSEECAAIEERFASTSILGRYVNPFPEWREQGVWEFIVWKGLYFATHFRFNADGGIKKSSQERIMSRLQTTQPNWAKHRGPNTKKRGVNKGNKGAAAGSGSEPDSWDELSESELRASKAGPQRSLKPSQSDLAYTWIGQSTFLLTLSSHLTILTDPVFGVQPIPSLFSPTRLNTTLPATLEDILSHTHIDVVVVSHNHFDHFDARVVPLLGEDTKWVVPKGMGRLLLACAAKAPRENIFELDWWQEVKIPTGGDGEDKKSDVVLQARALPAMHWTARTGLDTNQSLWCSYSLELRSATTSLSPHLFFSGDTGYSPSLYRSIGAHSGPFDVAFLPIGSYSPRWHMRPQHVSPEDSVEIAKDIRAKKAVGMHWGTWIMSDEQWEEPVQRLEGLVKGSQWFETTGLGETRVWRAQ</sequence>
<evidence type="ECO:0000313" key="3">
    <source>
        <dbReference type="EMBL" id="PWN26728.1"/>
    </source>
</evidence>
<dbReference type="AlphaFoldDB" id="A0A316UPM2"/>
<dbReference type="EMBL" id="KZ819670">
    <property type="protein sequence ID" value="PWN26728.1"/>
    <property type="molecule type" value="Genomic_DNA"/>
</dbReference>
<organism evidence="3 4">
    <name type="scientific">Jaminaea rosea</name>
    <dbReference type="NCBI Taxonomy" id="1569628"/>
    <lineage>
        <taxon>Eukaryota</taxon>
        <taxon>Fungi</taxon>
        <taxon>Dikarya</taxon>
        <taxon>Basidiomycota</taxon>
        <taxon>Ustilaginomycotina</taxon>
        <taxon>Exobasidiomycetes</taxon>
        <taxon>Microstromatales</taxon>
        <taxon>Microstromatales incertae sedis</taxon>
        <taxon>Jaminaea</taxon>
    </lineage>
</organism>
<dbReference type="InterPro" id="IPR024884">
    <property type="entry name" value="NAPE-PLD"/>
</dbReference>
<dbReference type="InterPro" id="IPR001279">
    <property type="entry name" value="Metallo-B-lactamas"/>
</dbReference>
<gene>
    <name evidence="3" type="ORF">BDZ90DRAFT_265000</name>
</gene>
<name>A0A316UPM2_9BASI</name>
<dbReference type="SUPFAM" id="SSF56281">
    <property type="entry name" value="Metallo-hydrolase/oxidoreductase"/>
    <property type="match status" value="1"/>
</dbReference>
<evidence type="ECO:0000256" key="1">
    <source>
        <dbReference type="SAM" id="MobiDB-lite"/>
    </source>
</evidence>
<dbReference type="GO" id="GO:0070291">
    <property type="term" value="P:N-acylethanolamine metabolic process"/>
    <property type="evidence" value="ECO:0007669"/>
    <property type="project" value="TreeGrafter"/>
</dbReference>
<accession>A0A316UPM2</accession>